<proteinExistence type="predicted"/>
<dbReference type="PATRIC" id="fig|626887.3.peg.1676"/>
<gene>
    <name evidence="1" type="ORF">J057_08396</name>
</gene>
<keyword evidence="2" id="KW-1185">Reference proteome</keyword>
<dbReference type="Proteomes" id="UP000013165">
    <property type="component" value="Unassembled WGS sequence"/>
</dbReference>
<organism evidence="1 2">
    <name type="scientific">Marinobacter nanhaiticus D15-8W</name>
    <dbReference type="NCBI Taxonomy" id="626887"/>
    <lineage>
        <taxon>Bacteria</taxon>
        <taxon>Pseudomonadati</taxon>
        <taxon>Pseudomonadota</taxon>
        <taxon>Gammaproteobacteria</taxon>
        <taxon>Pseudomonadales</taxon>
        <taxon>Marinobacteraceae</taxon>
        <taxon>Marinobacter</taxon>
    </lineage>
</organism>
<dbReference type="RefSeq" id="WP_004579652.1">
    <property type="nucleotide sequence ID" value="NZ_AP028878.1"/>
</dbReference>
<evidence type="ECO:0000313" key="2">
    <source>
        <dbReference type="Proteomes" id="UP000013165"/>
    </source>
</evidence>
<dbReference type="AlphaFoldDB" id="N6WUW8"/>
<dbReference type="HOGENOM" id="CLU_184430_0_0_6"/>
<dbReference type="EMBL" id="APLQ01000011">
    <property type="protein sequence ID" value="ENO15356.1"/>
    <property type="molecule type" value="Genomic_DNA"/>
</dbReference>
<evidence type="ECO:0000313" key="1">
    <source>
        <dbReference type="EMBL" id="ENO15356.1"/>
    </source>
</evidence>
<reference evidence="1 2" key="1">
    <citation type="journal article" date="2013" name="Genome Announc.">
        <title>Genome Sequence of the Polycyclic Aromatic Hydrocarbon-Degrading Bacterium Strain Marinobacter nanhaiticus D15-8WT.</title>
        <authorList>
            <person name="Cui Z."/>
            <person name="Gao W."/>
            <person name="Li Q."/>
            <person name="Xu G."/>
            <person name="Zheng L."/>
        </authorList>
    </citation>
    <scope>NUCLEOTIDE SEQUENCE [LARGE SCALE GENOMIC DNA]</scope>
    <source>
        <strain evidence="1 2">D15-8W</strain>
    </source>
</reference>
<dbReference type="OrthoDB" id="6369342at2"/>
<accession>N6WUW8</accession>
<sequence length="92" mass="10141">MMAPKELTHRDWWLGMADLASAGAAATAGRLEQVHLSIADETFNVLARIPVTRPVSQRVRQIHHGISTLSYRSVSAGALAFNMWLARQVSKD</sequence>
<protein>
    <submittedName>
        <fullName evidence="1">Uncharacterized protein</fullName>
    </submittedName>
</protein>
<name>N6WUW8_9GAMM</name>
<comment type="caution">
    <text evidence="1">The sequence shown here is derived from an EMBL/GenBank/DDBJ whole genome shotgun (WGS) entry which is preliminary data.</text>
</comment>